<comment type="caution">
    <text evidence="1">The sequence shown here is derived from an EMBL/GenBank/DDBJ whole genome shotgun (WGS) entry which is preliminary data.</text>
</comment>
<evidence type="ECO:0000313" key="2">
    <source>
        <dbReference type="Proteomes" id="UP000576082"/>
    </source>
</evidence>
<protein>
    <submittedName>
        <fullName evidence="1">Uncharacterized protein</fullName>
    </submittedName>
</protein>
<gene>
    <name evidence="1" type="ORF">HHU12_01960</name>
</gene>
<organism evidence="1 2">
    <name type="scientific">Flammeovirga aprica JL-4</name>
    <dbReference type="NCBI Taxonomy" id="694437"/>
    <lineage>
        <taxon>Bacteria</taxon>
        <taxon>Pseudomonadati</taxon>
        <taxon>Bacteroidota</taxon>
        <taxon>Cytophagia</taxon>
        <taxon>Cytophagales</taxon>
        <taxon>Flammeovirgaceae</taxon>
        <taxon>Flammeovirga</taxon>
    </lineage>
</organism>
<dbReference type="AlphaFoldDB" id="A0A7X9P023"/>
<keyword evidence="2" id="KW-1185">Reference proteome</keyword>
<proteinExistence type="predicted"/>
<dbReference type="RefSeq" id="WP_169654463.1">
    <property type="nucleotide sequence ID" value="NZ_JABANE010000003.1"/>
</dbReference>
<dbReference type="EMBL" id="JABANE010000003">
    <property type="protein sequence ID" value="NME66718.1"/>
    <property type="molecule type" value="Genomic_DNA"/>
</dbReference>
<accession>A0A7X9P023</accession>
<sequence>MIVFKNESAFVEWNTTTNTIICNWKAVTNTNEMEEVILSIVEIKNENEIKNYVSNRSHLNYSWSGLPEWNLFLNTDSTSLKNFEDVYIIDPNTQSNEKLKDSLETITDSVSQEFDYKTFRNYKVYQSIAEGYVIK</sequence>
<name>A0A7X9P023_9BACT</name>
<dbReference type="Proteomes" id="UP000576082">
    <property type="component" value="Unassembled WGS sequence"/>
</dbReference>
<reference evidence="1 2" key="1">
    <citation type="submission" date="2020-04" db="EMBL/GenBank/DDBJ databases">
        <title>Flammeovirga sp. SR4, a novel species isolated from seawater.</title>
        <authorList>
            <person name="Wang X."/>
        </authorList>
    </citation>
    <scope>NUCLEOTIDE SEQUENCE [LARGE SCALE GENOMIC DNA]</scope>
    <source>
        <strain evidence="1 2">ATCC 23126</strain>
    </source>
</reference>
<evidence type="ECO:0000313" key="1">
    <source>
        <dbReference type="EMBL" id="NME66718.1"/>
    </source>
</evidence>